<dbReference type="SMART" id="SM00354">
    <property type="entry name" value="HTH_LACI"/>
    <property type="match status" value="1"/>
</dbReference>
<dbReference type="Proteomes" id="UP000240429">
    <property type="component" value="Unassembled WGS sequence"/>
</dbReference>
<sequence length="340" mass="35947">MSPAKGVGKSPRVKDVAERAGVSVATVSNVLNTPGRVASATRDRVEAAMTELGFVRNESARHLRAGRSRTVAFVASDAANPFFAQIASGVEDVVEQEDLSLFICNSRQQPDRQAAYLSRLEQQRVLGVLITPVAGDKLIDALPARGTPVVVLDDSSSGNLHCSVSVDDNLGGKLAAEHLAELGHTRVAFVGPPGFRQVSERREGFETALSRLGHVTSSITQVVTDGLTVANGRAAARHIADLPKSERPTAAFCANDLLAIGLIRGCVDVNLSVPGDLAVVGYDDIEFAETAGVPLTSIAGPSRELGRAAARLLLDESANPEHQHQRVKFTPHLVIRSSSC</sequence>
<proteinExistence type="predicted"/>
<name>A0A2P8PYI9_9ACTN</name>
<keyword evidence="3" id="KW-0804">Transcription</keyword>
<evidence type="ECO:0000256" key="2">
    <source>
        <dbReference type="ARBA" id="ARBA00023125"/>
    </source>
</evidence>
<dbReference type="Pfam" id="PF13377">
    <property type="entry name" value="Peripla_BP_3"/>
    <property type="match status" value="1"/>
</dbReference>
<dbReference type="GO" id="GO:0000976">
    <property type="term" value="F:transcription cis-regulatory region binding"/>
    <property type="evidence" value="ECO:0007669"/>
    <property type="project" value="TreeGrafter"/>
</dbReference>
<keyword evidence="1" id="KW-0805">Transcription regulation</keyword>
<evidence type="ECO:0000259" key="4">
    <source>
        <dbReference type="PROSITE" id="PS50932"/>
    </source>
</evidence>
<dbReference type="EMBL" id="PYBJ01000027">
    <property type="protein sequence ID" value="PSM39063.1"/>
    <property type="molecule type" value="Genomic_DNA"/>
</dbReference>
<dbReference type="PANTHER" id="PTHR30146:SF109">
    <property type="entry name" value="HTH-TYPE TRANSCRIPTIONAL REGULATOR GALS"/>
    <property type="match status" value="1"/>
</dbReference>
<reference evidence="5 6" key="1">
    <citation type="submission" date="2018-03" db="EMBL/GenBank/DDBJ databases">
        <title>Streptomyces dioscori sp. nov., a novel endophytic actinobacterium isolated from bulbil of Dioscorea bulbifera L.</title>
        <authorList>
            <person name="Zhikuan W."/>
        </authorList>
    </citation>
    <scope>NUCLEOTIDE SEQUENCE [LARGE SCALE GENOMIC DNA]</scope>
    <source>
        <strain evidence="5 6">A217</strain>
    </source>
</reference>
<dbReference type="Pfam" id="PF00356">
    <property type="entry name" value="LacI"/>
    <property type="match status" value="1"/>
</dbReference>
<protein>
    <submittedName>
        <fullName evidence="5">LacI family transcriptional regulator</fullName>
    </submittedName>
</protein>
<evidence type="ECO:0000256" key="1">
    <source>
        <dbReference type="ARBA" id="ARBA00023015"/>
    </source>
</evidence>
<dbReference type="InterPro" id="IPR000843">
    <property type="entry name" value="HTH_LacI"/>
</dbReference>
<evidence type="ECO:0000313" key="6">
    <source>
        <dbReference type="Proteomes" id="UP000240429"/>
    </source>
</evidence>
<dbReference type="CDD" id="cd01392">
    <property type="entry name" value="HTH_LacI"/>
    <property type="match status" value="1"/>
</dbReference>
<dbReference type="PRINTS" id="PR00036">
    <property type="entry name" value="HTHLACI"/>
</dbReference>
<dbReference type="PROSITE" id="PS00356">
    <property type="entry name" value="HTH_LACI_1"/>
    <property type="match status" value="1"/>
</dbReference>
<dbReference type="Gene3D" id="3.40.50.2300">
    <property type="match status" value="2"/>
</dbReference>
<feature type="domain" description="HTH lacI-type" evidence="4">
    <location>
        <begin position="11"/>
        <end position="65"/>
    </location>
</feature>
<keyword evidence="6" id="KW-1185">Reference proteome</keyword>
<dbReference type="PROSITE" id="PS50932">
    <property type="entry name" value="HTH_LACI_2"/>
    <property type="match status" value="1"/>
</dbReference>
<dbReference type="InterPro" id="IPR046335">
    <property type="entry name" value="LacI/GalR-like_sensor"/>
</dbReference>
<keyword evidence="2" id="KW-0238">DNA-binding</keyword>
<dbReference type="PANTHER" id="PTHR30146">
    <property type="entry name" value="LACI-RELATED TRANSCRIPTIONAL REPRESSOR"/>
    <property type="match status" value="1"/>
</dbReference>
<dbReference type="InterPro" id="IPR010982">
    <property type="entry name" value="Lambda_DNA-bd_dom_sf"/>
</dbReference>
<dbReference type="SUPFAM" id="SSF53822">
    <property type="entry name" value="Periplasmic binding protein-like I"/>
    <property type="match status" value="1"/>
</dbReference>
<dbReference type="GO" id="GO:0003700">
    <property type="term" value="F:DNA-binding transcription factor activity"/>
    <property type="evidence" value="ECO:0007669"/>
    <property type="project" value="TreeGrafter"/>
</dbReference>
<dbReference type="InterPro" id="IPR028082">
    <property type="entry name" value="Peripla_BP_I"/>
</dbReference>
<dbReference type="OrthoDB" id="37081at2"/>
<dbReference type="AlphaFoldDB" id="A0A2P8PYI9"/>
<evidence type="ECO:0000313" key="5">
    <source>
        <dbReference type="EMBL" id="PSM39063.1"/>
    </source>
</evidence>
<accession>A0A2P8PYI9</accession>
<gene>
    <name evidence="5" type="ORF">C6Y14_34170</name>
</gene>
<comment type="caution">
    <text evidence="5">The sequence shown here is derived from an EMBL/GenBank/DDBJ whole genome shotgun (WGS) entry which is preliminary data.</text>
</comment>
<dbReference type="SUPFAM" id="SSF47413">
    <property type="entry name" value="lambda repressor-like DNA-binding domains"/>
    <property type="match status" value="1"/>
</dbReference>
<dbReference type="Gene3D" id="1.10.260.40">
    <property type="entry name" value="lambda repressor-like DNA-binding domains"/>
    <property type="match status" value="1"/>
</dbReference>
<evidence type="ECO:0000256" key="3">
    <source>
        <dbReference type="ARBA" id="ARBA00023163"/>
    </source>
</evidence>
<organism evidence="5 6">
    <name type="scientific">Streptomyces dioscori</name>
    <dbReference type="NCBI Taxonomy" id="2109333"/>
    <lineage>
        <taxon>Bacteria</taxon>
        <taxon>Bacillati</taxon>
        <taxon>Actinomycetota</taxon>
        <taxon>Actinomycetes</taxon>
        <taxon>Kitasatosporales</taxon>
        <taxon>Streptomycetaceae</taxon>
        <taxon>Streptomyces</taxon>
        <taxon>Streptomyces aurantiacus group</taxon>
    </lineage>
</organism>